<evidence type="ECO:0000256" key="2">
    <source>
        <dbReference type="ARBA" id="ARBA00022723"/>
    </source>
</evidence>
<keyword evidence="5" id="KW-1185">Reference proteome</keyword>
<dbReference type="FunFam" id="3.90.850.10:FF:000002">
    <property type="entry name" value="2-hydroxyhepta-2,4-diene-1,7-dioate isomerase"/>
    <property type="match status" value="1"/>
</dbReference>
<dbReference type="GO" id="GO:0050163">
    <property type="term" value="F:oxaloacetate tautomerase activity"/>
    <property type="evidence" value="ECO:0007669"/>
    <property type="project" value="UniProtKB-ARBA"/>
</dbReference>
<dbReference type="PANTHER" id="PTHR42796:SF4">
    <property type="entry name" value="FUMARYLACETOACETATE HYDROLASE DOMAIN-CONTAINING PROTEIN 2A"/>
    <property type="match status" value="1"/>
</dbReference>
<dbReference type="SUPFAM" id="SSF56529">
    <property type="entry name" value="FAH"/>
    <property type="match status" value="1"/>
</dbReference>
<dbReference type="OrthoDB" id="411064at2759"/>
<proteinExistence type="inferred from homology"/>
<keyword evidence="2" id="KW-0479">Metal-binding</keyword>
<gene>
    <name evidence="4" type="ORF">GWI33_007365</name>
</gene>
<evidence type="ECO:0000313" key="4">
    <source>
        <dbReference type="EMBL" id="KAF7279351.1"/>
    </source>
</evidence>
<sequence length="307" mass="34901">MILSLVFNQKGRLFPYNIWFNVVFVSESITKYKNEVVNGEKIIDLNSYAHWVPNDLVKFLHEHEKAFDKLKEVAEDPRNESYPLNKVHLLPPIKRPDKILGIGLNYVDYCDENKLSYPKEPIVFSKFASTIIGPYDKIKYPTCSKAVDWEVELVVIMGKVARNVKAEEAFNYVFGYTATQDLTAKDWMTRNGGQFLLCKNMDHFCPLGPYIVTKDELSDPHNVNIRTWVNGDLKQNGNTRNLIFKIDKLIEHLSSVMTLLPGDIICTGTPAGVGSTRNPPEFLKPGDVLETEVEGVGRLKNVVIDSY</sequence>
<dbReference type="InterPro" id="IPR051121">
    <property type="entry name" value="FAH"/>
</dbReference>
<reference evidence="4" key="1">
    <citation type="submission" date="2020-08" db="EMBL/GenBank/DDBJ databases">
        <title>Genome sequencing and assembly of the red palm weevil Rhynchophorus ferrugineus.</title>
        <authorList>
            <person name="Dias G.B."/>
            <person name="Bergman C.M."/>
            <person name="Manee M."/>
        </authorList>
    </citation>
    <scope>NUCLEOTIDE SEQUENCE</scope>
    <source>
        <strain evidence="4">AA-2017</strain>
        <tissue evidence="4">Whole larva</tissue>
    </source>
</reference>
<dbReference type="Pfam" id="PF01557">
    <property type="entry name" value="FAA_hydrolase"/>
    <property type="match status" value="1"/>
</dbReference>
<dbReference type="InterPro" id="IPR036663">
    <property type="entry name" value="Fumarylacetoacetase_C_sf"/>
</dbReference>
<dbReference type="Proteomes" id="UP000625711">
    <property type="component" value="Unassembled WGS sequence"/>
</dbReference>
<evidence type="ECO:0000256" key="1">
    <source>
        <dbReference type="ARBA" id="ARBA00010211"/>
    </source>
</evidence>
<evidence type="ECO:0000259" key="3">
    <source>
        <dbReference type="Pfam" id="PF01557"/>
    </source>
</evidence>
<dbReference type="EMBL" id="JAACXV010000368">
    <property type="protein sequence ID" value="KAF7279351.1"/>
    <property type="molecule type" value="Genomic_DNA"/>
</dbReference>
<accession>A0A834IHR8</accession>
<name>A0A834IHR8_RHYFE</name>
<protein>
    <recommendedName>
        <fullName evidence="3">Fumarylacetoacetase-like C-terminal domain-containing protein</fullName>
    </recommendedName>
</protein>
<dbReference type="GO" id="GO:0006107">
    <property type="term" value="P:oxaloacetate metabolic process"/>
    <property type="evidence" value="ECO:0007669"/>
    <property type="project" value="UniProtKB-ARBA"/>
</dbReference>
<dbReference type="PANTHER" id="PTHR42796">
    <property type="entry name" value="FUMARYLACETOACETATE HYDROLASE DOMAIN-CONTAINING PROTEIN 2A-RELATED"/>
    <property type="match status" value="1"/>
</dbReference>
<feature type="domain" description="Fumarylacetoacetase-like C-terminal" evidence="3">
    <location>
        <begin position="98"/>
        <end position="303"/>
    </location>
</feature>
<organism evidence="4 5">
    <name type="scientific">Rhynchophorus ferrugineus</name>
    <name type="common">Red palm weevil</name>
    <name type="synonym">Curculio ferrugineus</name>
    <dbReference type="NCBI Taxonomy" id="354439"/>
    <lineage>
        <taxon>Eukaryota</taxon>
        <taxon>Metazoa</taxon>
        <taxon>Ecdysozoa</taxon>
        <taxon>Arthropoda</taxon>
        <taxon>Hexapoda</taxon>
        <taxon>Insecta</taxon>
        <taxon>Pterygota</taxon>
        <taxon>Neoptera</taxon>
        <taxon>Endopterygota</taxon>
        <taxon>Coleoptera</taxon>
        <taxon>Polyphaga</taxon>
        <taxon>Cucujiformia</taxon>
        <taxon>Curculionidae</taxon>
        <taxon>Dryophthorinae</taxon>
        <taxon>Rhynchophorus</taxon>
    </lineage>
</organism>
<evidence type="ECO:0000313" key="5">
    <source>
        <dbReference type="Proteomes" id="UP000625711"/>
    </source>
</evidence>
<comment type="similarity">
    <text evidence="1">Belongs to the FAH family.</text>
</comment>
<dbReference type="InterPro" id="IPR011234">
    <property type="entry name" value="Fumarylacetoacetase-like_C"/>
</dbReference>
<dbReference type="AlphaFoldDB" id="A0A834IHR8"/>
<comment type="caution">
    <text evidence="4">The sequence shown here is derived from an EMBL/GenBank/DDBJ whole genome shotgun (WGS) entry which is preliminary data.</text>
</comment>
<dbReference type="Gene3D" id="3.90.850.10">
    <property type="entry name" value="Fumarylacetoacetase-like, C-terminal domain"/>
    <property type="match status" value="1"/>
</dbReference>
<dbReference type="GO" id="GO:0046872">
    <property type="term" value="F:metal ion binding"/>
    <property type="evidence" value="ECO:0007669"/>
    <property type="project" value="UniProtKB-KW"/>
</dbReference>